<organism evidence="6 7">
    <name type="scientific">Kibdelosporangium persicum</name>
    <dbReference type="NCBI Taxonomy" id="2698649"/>
    <lineage>
        <taxon>Bacteria</taxon>
        <taxon>Bacillati</taxon>
        <taxon>Actinomycetota</taxon>
        <taxon>Actinomycetes</taxon>
        <taxon>Pseudonocardiales</taxon>
        <taxon>Pseudonocardiaceae</taxon>
        <taxon>Kibdelosporangium</taxon>
    </lineage>
</organism>
<dbReference type="PROSITE" id="PS00455">
    <property type="entry name" value="AMP_BINDING"/>
    <property type="match status" value="2"/>
</dbReference>
<reference evidence="6 7" key="1">
    <citation type="submission" date="2020-01" db="EMBL/GenBank/DDBJ databases">
        <title>Kibdelosporangium persica a novel Actinomycetes from a hot desert in Iran.</title>
        <authorList>
            <person name="Safaei N."/>
            <person name="Zaburannyi N."/>
            <person name="Mueller R."/>
            <person name="Wink J."/>
        </authorList>
    </citation>
    <scope>NUCLEOTIDE SEQUENCE [LARGE SCALE GENOMIC DNA]</scope>
    <source>
        <strain evidence="6 7">4NS15</strain>
    </source>
</reference>
<dbReference type="PANTHER" id="PTHR45527">
    <property type="entry name" value="NONRIBOSOMAL PEPTIDE SYNTHETASE"/>
    <property type="match status" value="1"/>
</dbReference>
<dbReference type="InterPro" id="IPR023213">
    <property type="entry name" value="CAT-like_dom_sf"/>
</dbReference>
<dbReference type="CDD" id="cd12117">
    <property type="entry name" value="A_NRPS_Srf_like"/>
    <property type="match status" value="1"/>
</dbReference>
<dbReference type="InterPro" id="IPR036736">
    <property type="entry name" value="ACP-like_sf"/>
</dbReference>
<dbReference type="Pfam" id="PF13193">
    <property type="entry name" value="AMP-binding_C"/>
    <property type="match status" value="2"/>
</dbReference>
<feature type="domain" description="Carrier" evidence="5">
    <location>
        <begin position="979"/>
        <end position="1053"/>
    </location>
</feature>
<evidence type="ECO:0000256" key="1">
    <source>
        <dbReference type="ARBA" id="ARBA00001957"/>
    </source>
</evidence>
<dbReference type="EMBL" id="JAAATY010000038">
    <property type="protein sequence ID" value="NRN70382.1"/>
    <property type="molecule type" value="Genomic_DNA"/>
</dbReference>
<dbReference type="InterPro" id="IPR045851">
    <property type="entry name" value="AMP-bd_C_sf"/>
</dbReference>
<keyword evidence="3" id="KW-0597">Phosphoprotein</keyword>
<dbReference type="PROSITE" id="PS00012">
    <property type="entry name" value="PHOSPHOPANTETHEINE"/>
    <property type="match status" value="1"/>
</dbReference>
<comment type="cofactor">
    <cofactor evidence="1">
        <name>pantetheine 4'-phosphate</name>
        <dbReference type="ChEBI" id="CHEBI:47942"/>
    </cofactor>
</comment>
<evidence type="ECO:0000259" key="5">
    <source>
        <dbReference type="PROSITE" id="PS50075"/>
    </source>
</evidence>
<gene>
    <name evidence="6" type="ORF">GC106_76470</name>
</gene>
<dbReference type="NCBIfam" id="NF003417">
    <property type="entry name" value="PRK04813.1"/>
    <property type="match status" value="2"/>
</dbReference>
<dbReference type="Gene3D" id="3.30.300.30">
    <property type="match status" value="2"/>
</dbReference>
<dbReference type="CDD" id="cd19531">
    <property type="entry name" value="LCL_NRPS-like"/>
    <property type="match status" value="1"/>
</dbReference>
<dbReference type="SUPFAM" id="SSF53474">
    <property type="entry name" value="alpha/beta-Hydrolases"/>
    <property type="match status" value="1"/>
</dbReference>
<dbReference type="Gene3D" id="3.40.50.980">
    <property type="match status" value="2"/>
</dbReference>
<dbReference type="Pfam" id="PF00501">
    <property type="entry name" value="AMP-binding"/>
    <property type="match status" value="2"/>
</dbReference>
<dbReference type="Gene3D" id="3.40.50.1820">
    <property type="entry name" value="alpha/beta hydrolase"/>
    <property type="match status" value="1"/>
</dbReference>
<dbReference type="RefSeq" id="WP_173141501.1">
    <property type="nucleotide sequence ID" value="NZ_CBCSGW010000034.1"/>
</dbReference>
<proteinExistence type="predicted"/>
<dbReference type="CDD" id="cd17646">
    <property type="entry name" value="A_NRPS_AB3403-like"/>
    <property type="match status" value="1"/>
</dbReference>
<dbReference type="Proteomes" id="UP000763557">
    <property type="component" value="Unassembled WGS sequence"/>
</dbReference>
<dbReference type="InterPro" id="IPR001242">
    <property type="entry name" value="Condensation_dom"/>
</dbReference>
<dbReference type="InterPro" id="IPR001031">
    <property type="entry name" value="Thioesterase"/>
</dbReference>
<protein>
    <submittedName>
        <fullName evidence="6">Non-ribosomal peptide synthetase</fullName>
    </submittedName>
</protein>
<dbReference type="InterPro" id="IPR020806">
    <property type="entry name" value="PKS_PP-bd"/>
</dbReference>
<dbReference type="SUPFAM" id="SSF52777">
    <property type="entry name" value="CoA-dependent acyltransferases"/>
    <property type="match status" value="4"/>
</dbReference>
<name>A0ABX2FHL9_9PSEU</name>
<dbReference type="InterPro" id="IPR029058">
    <property type="entry name" value="AB_hydrolase_fold"/>
</dbReference>
<dbReference type="InterPro" id="IPR009081">
    <property type="entry name" value="PP-bd_ACP"/>
</dbReference>
<evidence type="ECO:0000256" key="3">
    <source>
        <dbReference type="ARBA" id="ARBA00022553"/>
    </source>
</evidence>
<accession>A0ABX2FHL9</accession>
<dbReference type="SMART" id="SM00823">
    <property type="entry name" value="PKS_PP"/>
    <property type="match status" value="2"/>
</dbReference>
<evidence type="ECO:0000313" key="6">
    <source>
        <dbReference type="EMBL" id="NRN70382.1"/>
    </source>
</evidence>
<feature type="region of interest" description="Disordered" evidence="4">
    <location>
        <begin position="2009"/>
        <end position="2029"/>
    </location>
</feature>
<dbReference type="PANTHER" id="PTHR45527:SF1">
    <property type="entry name" value="FATTY ACID SYNTHASE"/>
    <property type="match status" value="1"/>
</dbReference>
<comment type="caution">
    <text evidence="6">The sequence shown here is derived from an EMBL/GenBank/DDBJ whole genome shotgun (WGS) entry which is preliminary data.</text>
</comment>
<dbReference type="Pfam" id="PF00975">
    <property type="entry name" value="Thioesterase"/>
    <property type="match status" value="1"/>
</dbReference>
<keyword evidence="2" id="KW-0596">Phosphopantetheine</keyword>
<dbReference type="SUPFAM" id="SSF56801">
    <property type="entry name" value="Acetyl-CoA synthetase-like"/>
    <property type="match status" value="2"/>
</dbReference>
<dbReference type="InterPro" id="IPR042099">
    <property type="entry name" value="ANL_N_sf"/>
</dbReference>
<evidence type="ECO:0000256" key="2">
    <source>
        <dbReference type="ARBA" id="ARBA00022450"/>
    </source>
</evidence>
<keyword evidence="7" id="KW-1185">Reference proteome</keyword>
<dbReference type="SUPFAM" id="SSF47336">
    <property type="entry name" value="ACP-like"/>
    <property type="match status" value="2"/>
</dbReference>
<dbReference type="InterPro" id="IPR000873">
    <property type="entry name" value="AMP-dep_synth/lig_dom"/>
</dbReference>
<dbReference type="Gene3D" id="3.30.559.10">
    <property type="entry name" value="Chloramphenicol acetyltransferase-like domain"/>
    <property type="match status" value="2"/>
</dbReference>
<dbReference type="Pfam" id="PF00668">
    <property type="entry name" value="Condensation"/>
    <property type="match status" value="2"/>
</dbReference>
<evidence type="ECO:0000313" key="7">
    <source>
        <dbReference type="Proteomes" id="UP000763557"/>
    </source>
</evidence>
<dbReference type="PROSITE" id="PS50075">
    <property type="entry name" value="CARRIER"/>
    <property type="match status" value="2"/>
</dbReference>
<dbReference type="InterPro" id="IPR006162">
    <property type="entry name" value="Ppantetheine_attach_site"/>
</dbReference>
<dbReference type="Gene3D" id="2.30.38.10">
    <property type="entry name" value="Luciferase, Domain 3"/>
    <property type="match status" value="1"/>
</dbReference>
<dbReference type="Gene3D" id="3.30.559.30">
    <property type="entry name" value="Nonribosomal peptide synthetase, condensation domain"/>
    <property type="match status" value="2"/>
</dbReference>
<feature type="domain" description="Carrier" evidence="5">
    <location>
        <begin position="2027"/>
        <end position="2102"/>
    </location>
</feature>
<sequence>MTGTLDRTALRAELLRRRLRGDTSAAQDNRISRTSRAEPLALSFAQRRLWIMEQLSTRGTEYLITTGARLFGRLDPAAVRTALDGLVARHEVLRTRYAVIDGEPVQVIDEPGPVAMTEVDLRDLGPASQDERLAGWMAGDRRPVDLAAGRVLVATLARLADEEHALLLTVHHIAFDERSEQVLWRELDQLYAAALAEEPAPLEPLAVQYADFAAWQRTTMSGATLDRHFEYWRDKLAGAAPLELPTDRPRPPVRDSAGDQVQFVVPAPAARTLNQLTRQTGATPFMALLAVYTILLARYGRQTDVTVGVPVGGRDRTEVDDLIGVFLNTLVLRVDLSGDPTFTELLGRVRGTALDAYAHQELPFELLVDDLAPDRDLSRTPLFSTMFLLEDAGTSRRGFGGLRAEPMPVSESDAKADLTLALAQRSDGALGGAVNYATALFDRATAARFAAQFVELLTAITATPDVPVSRLSALPPAERRQVLLEWNDTAVPYPAGTLPALFERQVERTPDAVAVRFDGESVSYAELNTRANRLAHHLIAAGVGPESIVGVRRERSAELVVALLAIVKAGGAYLPLDPDYPADRLDYMCADAGAEIVLTGAELSSSEGLPTWNPAVEPDPDHPAYVIYTSGSTGRPKGVVVSHRAIVNRLHWMQDAYGLDETDRVLQKTPYSFDVSVWEFFWPLITGATVVVARPGGHRDPSHLAELISAERVTTVHFVPSMLRAFLAEPFAALPSVRRMICSGEALPADLVTGVHERIGCEVHNLYGPTEAAVDVTATRCEPGVPVTIGRPIANTRTYVVDTALRPVPTGVPGELLLGGVQLARGYLNRPGLTAERFVPDPFGEPGGQRLYRTGDLARYLPDGSIDYLGRLDHQVKIRGHRIELGEIEAVLGEWRDVASAAVAVHDGQLVGYLVGRSGAELDVTATGEFLRGRLPEAMIPSHWVVLDALPLTTSGKTDRAALPAPERSRTSTATEYVAPRTETERTVADALTSALGVDQVGVHDRFFDLGGDSIRAIRVVGALRAAGLDLSVQDVFTHQTAAGLAELAGRAATAARDILVDRFALLGPADRDRLPDGLADAYPMGQVQAGMVYEMLADGEHPAYQNVTSFQIADDGPFSLPALREAGQLLVDRHEILRTTFDMSTYSEPMQLVQEAAHAQIGYDDLRGLPEAGQQAVIAEYRQAMRSTPLDVGQAPQLRWHVHQTGEREWVLTHTECHAILDGWSHHSLINELRSTYRAIRDGDTGRLPAAPSARYADFVALEKRSLESEADERFWRERVRGFGRIALPADTAPAAYGKVEELRVSWRHLEPGLRDLVTRTRTSLKTVLHTAHLAMLGVITGQRRFFSGLVCNGRPELLRGDEVLGMHLNTLPFAVDLNAPSWHDLLRTVFAEELALWPHRRYPLPAMQRAWGDGSPLISAIFSYLDFHVLDGQQDVFGTITDDSPNEFTLNVVTFPGELRLECRAGWATRERLEALAATYLELLAAMIADGGANPVDLTSTPADRLTTPPRTWPELPEACVTDMVAAQASARPDAVAVECADSSLTYRDLDARANRLAWALRRHGVGPDTPVAACMERGIDVVAALLGVMKAGGCYVPLDPGYPDTRIEYIVDDAAVRVMLTQPEFADRFEARAGLTTISLDPDWSSVADQPAIAPEVPLSPDNLAYITYTSGSTGRPKGVLVPHRGVVRLVHDPDYTDLDSDQVLLLLSALAFDVSTFEIWGALCNGGRLVVCPPGTPTATELEQVLRRHGVTVLWLTSGLFNTMVDVRPESLAGVRQLLVGGEALSPPHVRKAIEHGVPVGNGYGPTEGTTFATAHRRISLEEAKRSIPIGTPISHTYVQVVDDDLRPVPFGVPGELLLGGPGVVRGYHGRPDLTAERFVPDPSGTRPGERVYRTGDVVRQDPDGTIHYIGRQDHQVKIRGHRVELGEVEAAIRELPPVRTAAAVAHQGHDGTKQLVGYVVLDENGPDDLARLGDLLRTRVPGFLVPTAWVRLDELPMNSNAKVDRAALPPPGAATADREFSPPRTPAERAVADIWAEVFDLPGVGRHDDFFDLGGHSLMILRIIAVLRERHGMEVTVRSFLEHRTVEALAEAIDTGDLPAKALLWLNRTGSKAPLVCVHPGGGSAHWYRRLAAHLDPDLPVAAIEWPGLQRDNGGIPSTEDMAARYVTELREAVPHGPYRIFSWCGGSGVASEMAHHLVADGEDVTFILLDPAQDSWDKAHLWDEFGLIKTCAVNLEALAAAGPDDDTAQLRRETLALLEHLVDDIVGDDGITLPEHGAGEMWLPAVRMWEEVMEMMLSYRHRRYAGRLHLIVSDELAQGEHEVVDAGQSFDAYLARWRDLASGVDVHRMTGDHFSVMKENVAQLAGIVTGLVGHDG</sequence>
<dbReference type="InterPro" id="IPR010071">
    <property type="entry name" value="AA_adenyl_dom"/>
</dbReference>
<dbReference type="Gene3D" id="1.10.1200.10">
    <property type="entry name" value="ACP-like"/>
    <property type="match status" value="2"/>
</dbReference>
<dbReference type="Pfam" id="PF00550">
    <property type="entry name" value="PP-binding"/>
    <property type="match status" value="2"/>
</dbReference>
<evidence type="ECO:0000256" key="4">
    <source>
        <dbReference type="SAM" id="MobiDB-lite"/>
    </source>
</evidence>
<dbReference type="InterPro" id="IPR020845">
    <property type="entry name" value="AMP-binding_CS"/>
</dbReference>
<dbReference type="Gene3D" id="3.40.50.12780">
    <property type="entry name" value="N-terminal domain of ligase-like"/>
    <property type="match status" value="1"/>
</dbReference>
<dbReference type="NCBIfam" id="TIGR01733">
    <property type="entry name" value="AA-adenyl-dom"/>
    <property type="match status" value="2"/>
</dbReference>
<dbReference type="InterPro" id="IPR025110">
    <property type="entry name" value="AMP-bd_C"/>
</dbReference>